<dbReference type="AlphaFoldDB" id="A0A7Z9BU23"/>
<dbReference type="RefSeq" id="WP_231506069.1">
    <property type="nucleotide sequence ID" value="NZ_LR734877.1"/>
</dbReference>
<dbReference type="Pfam" id="PF12323">
    <property type="entry name" value="HTH_OrfB_IS605"/>
    <property type="match status" value="1"/>
</dbReference>
<evidence type="ECO:0000313" key="2">
    <source>
        <dbReference type="EMBL" id="VXD22564.1"/>
    </source>
</evidence>
<dbReference type="Proteomes" id="UP000184550">
    <property type="component" value="Unassembled WGS sequence"/>
</dbReference>
<dbReference type="InterPro" id="IPR021027">
    <property type="entry name" value="Transposase_put_HTH"/>
</dbReference>
<name>A0A7Z9BU23_9CYAN</name>
<comment type="caution">
    <text evidence="2">The sequence shown here is derived from an EMBL/GenBank/DDBJ whole genome shotgun (WGS) entry which is preliminary data.</text>
</comment>
<evidence type="ECO:0000313" key="3">
    <source>
        <dbReference type="Proteomes" id="UP000184550"/>
    </source>
</evidence>
<keyword evidence="3" id="KW-1185">Reference proteome</keyword>
<dbReference type="EMBL" id="CZCU02000152">
    <property type="protein sequence ID" value="VXD22564.1"/>
    <property type="molecule type" value="Genomic_DNA"/>
</dbReference>
<feature type="domain" description="Transposase putative helix-turn-helix" evidence="1">
    <location>
        <begin position="1"/>
        <end position="36"/>
    </location>
</feature>
<evidence type="ECO:0000259" key="1">
    <source>
        <dbReference type="Pfam" id="PF12323"/>
    </source>
</evidence>
<accession>A0A7Z9BU23</accession>
<protein>
    <recommendedName>
        <fullName evidence="1">Transposase putative helix-turn-helix domain-containing protein</fullName>
    </recommendedName>
</protein>
<organism evidence="2 3">
    <name type="scientific">Planktothrix serta PCC 8927</name>
    <dbReference type="NCBI Taxonomy" id="671068"/>
    <lineage>
        <taxon>Bacteria</taxon>
        <taxon>Bacillati</taxon>
        <taxon>Cyanobacteriota</taxon>
        <taxon>Cyanophyceae</taxon>
        <taxon>Oscillatoriophycideae</taxon>
        <taxon>Oscillatoriales</taxon>
        <taxon>Microcoleaceae</taxon>
        <taxon>Planktothrix</taxon>
    </lineage>
</organism>
<proteinExistence type="predicted"/>
<reference evidence="2" key="1">
    <citation type="submission" date="2019-10" db="EMBL/GenBank/DDBJ databases">
        <authorList>
            <consortium name="Genoscope - CEA"/>
            <person name="William W."/>
        </authorList>
    </citation>
    <scope>NUCLEOTIDE SEQUENCE [LARGE SCALE GENOMIC DNA]</scope>
    <source>
        <strain evidence="2">BBR_PRJEB10992</strain>
    </source>
</reference>
<sequence>MLDVLRVRIYPNQEQQAALAKNFGCCRMVWNYYLIYSKLLIYIARKLK</sequence>
<gene>
    <name evidence="2" type="ORF">PL8927_750157</name>
</gene>